<dbReference type="GO" id="GO:0005840">
    <property type="term" value="C:ribosome"/>
    <property type="evidence" value="ECO:0007669"/>
    <property type="project" value="UniProtKB-KW"/>
</dbReference>
<evidence type="ECO:0000313" key="5">
    <source>
        <dbReference type="EMBL" id="GMI48818.1"/>
    </source>
</evidence>
<dbReference type="Proteomes" id="UP001165065">
    <property type="component" value="Unassembled WGS sequence"/>
</dbReference>
<comment type="similarity">
    <text evidence="1">Belongs to the eukaryotic ribosomal protein eL28 family.</text>
</comment>
<comment type="caution">
    <text evidence="5">The sequence shown here is derived from an EMBL/GenBank/DDBJ whole genome shotgun (WGS) entry which is preliminary data.</text>
</comment>
<dbReference type="AlphaFoldDB" id="A0A9W7GQE5"/>
<feature type="domain" description="Ribosomal eL28/Mak16" evidence="4">
    <location>
        <begin position="8"/>
        <end position="129"/>
    </location>
</feature>
<accession>A0A9W7GQE5</accession>
<evidence type="ECO:0000313" key="6">
    <source>
        <dbReference type="Proteomes" id="UP001165065"/>
    </source>
</evidence>
<keyword evidence="6" id="KW-1185">Reference proteome</keyword>
<dbReference type="Gene3D" id="3.30.390.110">
    <property type="match status" value="1"/>
</dbReference>
<organism evidence="5 6">
    <name type="scientific">Triparma columacea</name>
    <dbReference type="NCBI Taxonomy" id="722753"/>
    <lineage>
        <taxon>Eukaryota</taxon>
        <taxon>Sar</taxon>
        <taxon>Stramenopiles</taxon>
        <taxon>Ochrophyta</taxon>
        <taxon>Bolidophyceae</taxon>
        <taxon>Parmales</taxon>
        <taxon>Triparmaceae</taxon>
        <taxon>Triparma</taxon>
    </lineage>
</organism>
<dbReference type="PANTHER" id="PTHR10544">
    <property type="entry name" value="60S RIBOSOMAL PROTEIN L28"/>
    <property type="match status" value="1"/>
</dbReference>
<sequence>MVSAPSSLVWACVSRHNSFQRQKNGRTKRSGKVIFSVEKGNVANISSFKYSGIANEKSVDIVTGSNDKGPVPVFVKKTVSKASKPVKAIQKNNYSTSNVRKAQASLASQNTYYRPDLQSKLEAKFSALNNGYKAAKGLRKMATCTTGRD</sequence>
<gene>
    <name evidence="5" type="ORF">TrCOL_g8049</name>
</gene>
<keyword evidence="3" id="KW-0687">Ribonucleoprotein</keyword>
<dbReference type="GO" id="GO:1990904">
    <property type="term" value="C:ribonucleoprotein complex"/>
    <property type="evidence" value="ECO:0007669"/>
    <property type="project" value="UniProtKB-KW"/>
</dbReference>
<evidence type="ECO:0000256" key="2">
    <source>
        <dbReference type="ARBA" id="ARBA00022980"/>
    </source>
</evidence>
<name>A0A9W7GQE5_9STRA</name>
<keyword evidence="2" id="KW-0689">Ribosomal protein</keyword>
<evidence type="ECO:0000256" key="3">
    <source>
        <dbReference type="ARBA" id="ARBA00023274"/>
    </source>
</evidence>
<dbReference type="OrthoDB" id="338850at2759"/>
<reference evidence="6" key="1">
    <citation type="journal article" date="2023" name="Commun. Biol.">
        <title>Genome analysis of Parmales, the sister group of diatoms, reveals the evolutionary specialization of diatoms from phago-mixotrophs to photoautotrophs.</title>
        <authorList>
            <person name="Ban H."/>
            <person name="Sato S."/>
            <person name="Yoshikawa S."/>
            <person name="Yamada K."/>
            <person name="Nakamura Y."/>
            <person name="Ichinomiya M."/>
            <person name="Sato N."/>
            <person name="Blanc-Mathieu R."/>
            <person name="Endo H."/>
            <person name="Kuwata A."/>
            <person name="Ogata H."/>
        </authorList>
    </citation>
    <scope>NUCLEOTIDE SEQUENCE [LARGE SCALE GENOMIC DNA]</scope>
</reference>
<dbReference type="InterPro" id="IPR029004">
    <property type="entry name" value="Ribosomal_eL28/Mak16"/>
</dbReference>
<dbReference type="GO" id="GO:0006412">
    <property type="term" value="P:translation"/>
    <property type="evidence" value="ECO:0007669"/>
    <property type="project" value="InterPro"/>
</dbReference>
<proteinExistence type="inferred from homology"/>
<evidence type="ECO:0000259" key="4">
    <source>
        <dbReference type="Pfam" id="PF01778"/>
    </source>
</evidence>
<dbReference type="InterPro" id="IPR002672">
    <property type="entry name" value="Ribosomal_eL28"/>
</dbReference>
<dbReference type="GO" id="GO:0003735">
    <property type="term" value="F:structural constituent of ribosome"/>
    <property type="evidence" value="ECO:0007669"/>
    <property type="project" value="InterPro"/>
</dbReference>
<evidence type="ECO:0000256" key="1">
    <source>
        <dbReference type="ARBA" id="ARBA00007926"/>
    </source>
</evidence>
<dbReference type="Pfam" id="PF01778">
    <property type="entry name" value="Ribosomal_L28e"/>
    <property type="match status" value="1"/>
</dbReference>
<dbReference type="EMBL" id="BRYA01000438">
    <property type="protein sequence ID" value="GMI48818.1"/>
    <property type="molecule type" value="Genomic_DNA"/>
</dbReference>
<protein>
    <recommendedName>
        <fullName evidence="4">Ribosomal eL28/Mak16 domain-containing protein</fullName>
    </recommendedName>
</protein>